<keyword evidence="5 10" id="KW-0548">Nucleotidyltransferase</keyword>
<dbReference type="Gene3D" id="1.10.287.280">
    <property type="match status" value="1"/>
</dbReference>
<evidence type="ECO:0000256" key="11">
    <source>
        <dbReference type="SAM" id="MobiDB-lite"/>
    </source>
</evidence>
<evidence type="ECO:0000256" key="8">
    <source>
        <dbReference type="ARBA" id="ARBA00023163"/>
    </source>
</evidence>
<evidence type="ECO:0000256" key="4">
    <source>
        <dbReference type="ARBA" id="ARBA00022679"/>
    </source>
</evidence>
<dbReference type="SMART" id="SM01311">
    <property type="entry name" value="RPOL_N"/>
    <property type="match status" value="1"/>
</dbReference>
<gene>
    <name evidence="13" type="ordered locus">Bathy10g00540</name>
</gene>
<keyword evidence="4 10" id="KW-0808">Transferase</keyword>
<evidence type="ECO:0000256" key="5">
    <source>
        <dbReference type="ARBA" id="ARBA00022695"/>
    </source>
</evidence>
<evidence type="ECO:0000256" key="7">
    <source>
        <dbReference type="ARBA" id="ARBA00023128"/>
    </source>
</evidence>
<dbReference type="FunFam" id="1.10.287.280:FF:000001">
    <property type="entry name" value="DNA-directed RNA polymerase"/>
    <property type="match status" value="1"/>
</dbReference>
<dbReference type="InterPro" id="IPR029262">
    <property type="entry name" value="RPOL_N"/>
</dbReference>
<dbReference type="InterPro" id="IPR002092">
    <property type="entry name" value="DNA-dir_Rpol_phage-type"/>
</dbReference>
<dbReference type="GO" id="GO:0034245">
    <property type="term" value="C:mitochondrial DNA-directed RNA polymerase complex"/>
    <property type="evidence" value="ECO:0007669"/>
    <property type="project" value="TreeGrafter"/>
</dbReference>
<dbReference type="InterPro" id="IPR046950">
    <property type="entry name" value="DNA-dir_Rpol_C_phage-type"/>
</dbReference>
<feature type="domain" description="DNA-directed RNA polymerase N-terminal" evidence="12">
    <location>
        <begin position="170"/>
        <end position="562"/>
    </location>
</feature>
<dbReference type="EC" id="2.7.7.6" evidence="10"/>
<dbReference type="PANTHER" id="PTHR10102">
    <property type="entry name" value="DNA-DIRECTED RNA POLYMERASE, MITOCHONDRIAL"/>
    <property type="match status" value="1"/>
</dbReference>
<feature type="compositionally biased region" description="Basic residues" evidence="11">
    <location>
        <begin position="1"/>
        <end position="10"/>
    </location>
</feature>
<dbReference type="GO" id="GO:0006390">
    <property type="term" value="P:mitochondrial transcription"/>
    <property type="evidence" value="ECO:0007669"/>
    <property type="project" value="TreeGrafter"/>
</dbReference>
<dbReference type="SUPFAM" id="SSF56672">
    <property type="entry name" value="DNA/RNA polymerases"/>
    <property type="match status" value="1"/>
</dbReference>
<keyword evidence="7" id="KW-0496">Mitochondrion</keyword>
<accession>K8F9T9</accession>
<keyword evidence="6" id="KW-0809">Transit peptide</keyword>
<name>K8F9T9_9CHLO</name>
<dbReference type="PANTHER" id="PTHR10102:SF0">
    <property type="entry name" value="DNA-DIRECTED RNA POLYMERASE, MITOCHONDRIAL"/>
    <property type="match status" value="1"/>
</dbReference>
<sequence length="1109" mass="125436">MRRAAARLQRRLSSVTATTSSSSSSLGGGDVHPQSSLFLLKRFLSAAAAVPEQKLSMDDKNFLDGSYDVELLPTGQIRYRSPHNRVIGPALVPPQSFDSPLPAIDDFDDWDVGALVERKKKKQKEKQKELLGNQIELPMRGLFSVLVERKSQLRIKEESPENLEFVARRERQRRVENESVNDEIKRYREMSEQMAQVGAGANLPAVRQLLTSFYEPLMVGVEREQNMISEGVPGFDRRVYGPYLQLLGADKIAVISLHTIISMLMRGVEKTRGDVFRDHSREHGEAGSVKFVRLASSLGRVIEAEVNLSRLQTREKLLSARYRAGLINMEDIVETFNQERHAGENEMIAEREREEKIANIDREIREKNLIKESDIRSTMLQRDSTKKLKSVRAVSEQAKKALDNADWGSVLHLKVGAAIIAIVLDVCKIKVPGPETAETGEKIEVPAFYHDYSLEPNAYQGWKQKASPNNRSGTVHWHDSFFRFVHSATLARARSAITRHKPMIVPPRPWESYNKGGYLNSNSVVMRGNYSRDGPSDGQMKLLAERVGEYDNVFGALNVLGSTAWVINTDILEVIEQVWREKKYAGGFGGGIANIPPRAELNLPNWPSSEFRLRRERNGPLYATALPSSREVGEFMRAFNRAKQTNRELHSQRCDFAIKLQVAREMKNEERIYFPHNVDFRGRAYTMHAHLNHIGSDFCRGTLKFADAKPLGENGLDWLFIQCANLYGGGADKLPLHQRVEFSKLNLEKIKKSAEDPLGPEGSWWQDADDPWQCLATCMEIIKAINSKDPAKYMCNLPVHQDGSCNGLQHYAALGRDFAGGRAVNLVPADRGADVYTGIANVLRDIVQKDIENCDYKDEESVERMKLAKLLIDQVDRKLVKQTVMTSVYGVTFVGARMQISARLKERVGFESESVRYRVAAYAAKRTLDALNDMFQNAREVMGWLTHCASVVTKVNAPVQWTTPLGLPVLQPYRNQTQKSVRTLLQTFVLRSEDEKQKVNKSKQRSAFPPNYIHSIDSTHMMMTALECSRANITFAGVHDSFWTHAGDVPVMSRILREKFIELHETPLLDNLYEELKSTYPEVAGEFLPPPEYGDLDIETVRDSAYFFS</sequence>
<evidence type="ECO:0000256" key="2">
    <source>
        <dbReference type="ARBA" id="ARBA00009493"/>
    </source>
</evidence>
<dbReference type="InterPro" id="IPR043502">
    <property type="entry name" value="DNA/RNA_pol_sf"/>
</dbReference>
<feature type="compositionally biased region" description="Low complexity" evidence="11">
    <location>
        <begin position="11"/>
        <end position="25"/>
    </location>
</feature>
<dbReference type="InterPro" id="IPR037159">
    <property type="entry name" value="RNA_POL_N_sf"/>
</dbReference>
<dbReference type="GO" id="GO:0003899">
    <property type="term" value="F:DNA-directed RNA polymerase activity"/>
    <property type="evidence" value="ECO:0007669"/>
    <property type="project" value="UniProtKB-EC"/>
</dbReference>
<evidence type="ECO:0000313" key="14">
    <source>
        <dbReference type="Proteomes" id="UP000198341"/>
    </source>
</evidence>
<dbReference type="PROSITE" id="PS00900">
    <property type="entry name" value="RNA_POL_PHAGE_1"/>
    <property type="match status" value="1"/>
</dbReference>
<dbReference type="Gene3D" id="1.10.150.20">
    <property type="entry name" value="5' to 3' exonuclease, C-terminal subdomain"/>
    <property type="match status" value="1"/>
</dbReference>
<comment type="function">
    <text evidence="10">DNA-dependent RNA polymerase catalyzes the transcription of DNA into RNA using the four ribonucleoside triphosphates as substrates.</text>
</comment>
<dbReference type="EMBL" id="FO082269">
    <property type="protein sequence ID" value="CCO18358.1"/>
    <property type="molecule type" value="Genomic_DNA"/>
</dbReference>
<dbReference type="Gene3D" id="1.10.1320.10">
    <property type="entry name" value="DNA-directed RNA polymerase, N-terminal domain"/>
    <property type="match status" value="1"/>
</dbReference>
<dbReference type="eggNOG" id="KOG1038">
    <property type="taxonomic scope" value="Eukaryota"/>
</dbReference>
<dbReference type="PROSITE" id="PS00489">
    <property type="entry name" value="RNA_POL_PHAGE_2"/>
    <property type="match status" value="1"/>
</dbReference>
<dbReference type="GO" id="GO:0003677">
    <property type="term" value="F:DNA binding"/>
    <property type="evidence" value="ECO:0007669"/>
    <property type="project" value="InterPro"/>
</dbReference>
<dbReference type="GeneID" id="19013131"/>
<dbReference type="STRING" id="41875.K8F9T9"/>
<dbReference type="Pfam" id="PF14700">
    <property type="entry name" value="RPOL_N"/>
    <property type="match status" value="1"/>
</dbReference>
<dbReference type="OrthoDB" id="276422at2759"/>
<evidence type="ECO:0000256" key="6">
    <source>
        <dbReference type="ARBA" id="ARBA00022946"/>
    </source>
</evidence>
<organism evidence="13 14">
    <name type="scientific">Bathycoccus prasinos</name>
    <dbReference type="NCBI Taxonomy" id="41875"/>
    <lineage>
        <taxon>Eukaryota</taxon>
        <taxon>Viridiplantae</taxon>
        <taxon>Chlorophyta</taxon>
        <taxon>Mamiellophyceae</taxon>
        <taxon>Mamiellales</taxon>
        <taxon>Bathycoccaceae</taxon>
        <taxon>Bathycoccus</taxon>
    </lineage>
</organism>
<keyword evidence="3 10" id="KW-0240">DNA-directed RNA polymerase</keyword>
<dbReference type="FunFam" id="1.10.150.20:FF:000041">
    <property type="entry name" value="DNA-directed RNA polymerase"/>
    <property type="match status" value="1"/>
</dbReference>
<keyword evidence="14" id="KW-1185">Reference proteome</keyword>
<keyword evidence="8 10" id="KW-0804">Transcription</keyword>
<evidence type="ECO:0000259" key="12">
    <source>
        <dbReference type="SMART" id="SM01311"/>
    </source>
</evidence>
<dbReference type="KEGG" id="bpg:Bathy10g00540"/>
<dbReference type="Pfam" id="PF00940">
    <property type="entry name" value="RNA_pol"/>
    <property type="match status" value="1"/>
</dbReference>
<feature type="region of interest" description="Disordered" evidence="11">
    <location>
        <begin position="1"/>
        <end position="30"/>
    </location>
</feature>
<dbReference type="RefSeq" id="XP_007510825.1">
    <property type="nucleotide sequence ID" value="XM_007510763.1"/>
</dbReference>
<evidence type="ECO:0000256" key="9">
    <source>
        <dbReference type="ARBA" id="ARBA00048552"/>
    </source>
</evidence>
<comment type="similarity">
    <text evidence="2 10">Belongs to the phage and mitochondrial RNA polymerase family.</text>
</comment>
<evidence type="ECO:0000313" key="13">
    <source>
        <dbReference type="EMBL" id="CCO18358.1"/>
    </source>
</evidence>
<evidence type="ECO:0000256" key="3">
    <source>
        <dbReference type="ARBA" id="ARBA00022478"/>
    </source>
</evidence>
<protein>
    <recommendedName>
        <fullName evidence="10">DNA-directed RNA polymerase</fullName>
        <ecNumber evidence="10">2.7.7.6</ecNumber>
    </recommendedName>
</protein>
<comment type="catalytic activity">
    <reaction evidence="9 10">
        <text>RNA(n) + a ribonucleoside 5'-triphosphate = RNA(n+1) + diphosphate</text>
        <dbReference type="Rhea" id="RHEA:21248"/>
        <dbReference type="Rhea" id="RHEA-COMP:14527"/>
        <dbReference type="Rhea" id="RHEA-COMP:17342"/>
        <dbReference type="ChEBI" id="CHEBI:33019"/>
        <dbReference type="ChEBI" id="CHEBI:61557"/>
        <dbReference type="ChEBI" id="CHEBI:140395"/>
        <dbReference type="EC" id="2.7.7.6"/>
    </reaction>
</comment>
<evidence type="ECO:0000256" key="1">
    <source>
        <dbReference type="ARBA" id="ARBA00004173"/>
    </source>
</evidence>
<reference evidence="13 14" key="1">
    <citation type="submission" date="2011-10" db="EMBL/GenBank/DDBJ databases">
        <authorList>
            <person name="Genoscope - CEA"/>
        </authorList>
    </citation>
    <scope>NUCLEOTIDE SEQUENCE [LARGE SCALE GENOMIC DNA]</scope>
    <source>
        <strain evidence="13 14">RCC 1105</strain>
    </source>
</reference>
<dbReference type="Proteomes" id="UP000198341">
    <property type="component" value="Chromosome 10"/>
</dbReference>
<evidence type="ECO:0000256" key="10">
    <source>
        <dbReference type="RuleBase" id="RU003805"/>
    </source>
</evidence>
<proteinExistence type="inferred from homology"/>
<comment type="subcellular location">
    <subcellularLocation>
        <location evidence="1">Mitochondrion</location>
    </subcellularLocation>
</comment>
<dbReference type="AlphaFoldDB" id="K8F9T9"/>